<dbReference type="Proteomes" id="UP000017836">
    <property type="component" value="Unassembled WGS sequence"/>
</dbReference>
<sequence length="174" mass="19609">MACFQVEPSIGRISSSELDGRFMTSKANFSQETMRKYKVGETLVHQQALAVHLQPLHIFTLFDQCVLIPRLVKFLFIDATMFASRWDAPDVCSQQTILNDLMQQTDIFGVRLGLDETLMSLIHTPCYYCEAVEKTSMGFVNAGHQSLAIKTIVVSTLEKNGHFIGLLRFYPLVG</sequence>
<accession>W1PXW3</accession>
<dbReference type="Gramene" id="ERN12731">
    <property type="protein sequence ID" value="ERN12731"/>
    <property type="gene ID" value="AMTR_s00043p00107180"/>
</dbReference>
<name>W1PXW3_AMBTC</name>
<proteinExistence type="predicted"/>
<protein>
    <submittedName>
        <fullName evidence="1">Uncharacterized protein</fullName>
    </submittedName>
</protein>
<keyword evidence="2" id="KW-1185">Reference proteome</keyword>
<dbReference type="EMBL" id="KI392605">
    <property type="protein sequence ID" value="ERN12731.1"/>
    <property type="molecule type" value="Genomic_DNA"/>
</dbReference>
<gene>
    <name evidence="1" type="ORF">AMTR_s00043p00107180</name>
</gene>
<dbReference type="HOGENOM" id="CLU_1557375_0_0_1"/>
<feature type="non-terminal residue" evidence="1">
    <location>
        <position position="174"/>
    </location>
</feature>
<dbReference type="AlphaFoldDB" id="W1PXW3"/>
<organism evidence="1 2">
    <name type="scientific">Amborella trichopoda</name>
    <dbReference type="NCBI Taxonomy" id="13333"/>
    <lineage>
        <taxon>Eukaryota</taxon>
        <taxon>Viridiplantae</taxon>
        <taxon>Streptophyta</taxon>
        <taxon>Embryophyta</taxon>
        <taxon>Tracheophyta</taxon>
        <taxon>Spermatophyta</taxon>
        <taxon>Magnoliopsida</taxon>
        <taxon>Amborellales</taxon>
        <taxon>Amborellaceae</taxon>
        <taxon>Amborella</taxon>
    </lineage>
</organism>
<evidence type="ECO:0000313" key="2">
    <source>
        <dbReference type="Proteomes" id="UP000017836"/>
    </source>
</evidence>
<reference evidence="2" key="1">
    <citation type="journal article" date="2013" name="Science">
        <title>The Amborella genome and the evolution of flowering plants.</title>
        <authorList>
            <consortium name="Amborella Genome Project"/>
        </authorList>
    </citation>
    <scope>NUCLEOTIDE SEQUENCE [LARGE SCALE GENOMIC DNA]</scope>
</reference>
<evidence type="ECO:0000313" key="1">
    <source>
        <dbReference type="EMBL" id="ERN12731.1"/>
    </source>
</evidence>